<dbReference type="EMBL" id="BMFR01000001">
    <property type="protein sequence ID" value="GGG63525.1"/>
    <property type="molecule type" value="Genomic_DNA"/>
</dbReference>
<organism evidence="1 2">
    <name type="scientific">Virgibacillus oceani</name>
    <dbReference type="NCBI Taxonomy" id="1479511"/>
    <lineage>
        <taxon>Bacteria</taxon>
        <taxon>Bacillati</taxon>
        <taxon>Bacillota</taxon>
        <taxon>Bacilli</taxon>
        <taxon>Bacillales</taxon>
        <taxon>Bacillaceae</taxon>
        <taxon>Virgibacillus</taxon>
    </lineage>
</organism>
<keyword evidence="2" id="KW-1185">Reference proteome</keyword>
<evidence type="ECO:0000313" key="1">
    <source>
        <dbReference type="EMBL" id="GGG63525.1"/>
    </source>
</evidence>
<accession>A0A917H157</accession>
<dbReference type="InterPro" id="IPR020277">
    <property type="entry name" value="DUF2624"/>
</dbReference>
<dbReference type="RefSeq" id="WP_188453641.1">
    <property type="nucleotide sequence ID" value="NZ_BMFR01000001.1"/>
</dbReference>
<gene>
    <name evidence="1" type="ORF">GCM10011398_03700</name>
</gene>
<dbReference type="Proteomes" id="UP000622860">
    <property type="component" value="Unassembled WGS sequence"/>
</dbReference>
<sequence>MSTFIKEMIAKKLKQLTSDELLHYSKKYGFNLSQAEAQSITKYLKTQQIDPFSSQDRVKMLKELARITDLQTAKKAQKLFEEIIKSYGLEYLFN</sequence>
<proteinExistence type="predicted"/>
<comment type="caution">
    <text evidence="1">The sequence shown here is derived from an EMBL/GenBank/DDBJ whole genome shotgun (WGS) entry which is preliminary data.</text>
</comment>
<dbReference type="Pfam" id="PF11116">
    <property type="entry name" value="DUF2624"/>
    <property type="match status" value="1"/>
</dbReference>
<dbReference type="AlphaFoldDB" id="A0A917H157"/>
<reference evidence="1" key="2">
    <citation type="submission" date="2020-09" db="EMBL/GenBank/DDBJ databases">
        <authorList>
            <person name="Sun Q."/>
            <person name="Zhou Y."/>
        </authorList>
    </citation>
    <scope>NUCLEOTIDE SEQUENCE</scope>
    <source>
        <strain evidence="1">CGMCC 1.12754</strain>
    </source>
</reference>
<reference evidence="1" key="1">
    <citation type="journal article" date="2014" name="Int. J. Syst. Evol. Microbiol.">
        <title>Complete genome sequence of Corynebacterium casei LMG S-19264T (=DSM 44701T), isolated from a smear-ripened cheese.</title>
        <authorList>
            <consortium name="US DOE Joint Genome Institute (JGI-PGF)"/>
            <person name="Walter F."/>
            <person name="Albersmeier A."/>
            <person name="Kalinowski J."/>
            <person name="Ruckert C."/>
        </authorList>
    </citation>
    <scope>NUCLEOTIDE SEQUENCE</scope>
    <source>
        <strain evidence="1">CGMCC 1.12754</strain>
    </source>
</reference>
<name>A0A917H157_9BACI</name>
<protein>
    <recommendedName>
        <fullName evidence="3">tRNA methyltransferase</fullName>
    </recommendedName>
</protein>
<evidence type="ECO:0008006" key="3">
    <source>
        <dbReference type="Google" id="ProtNLM"/>
    </source>
</evidence>
<evidence type="ECO:0000313" key="2">
    <source>
        <dbReference type="Proteomes" id="UP000622860"/>
    </source>
</evidence>